<feature type="region of interest" description="Disordered" evidence="1">
    <location>
        <begin position="258"/>
        <end position="284"/>
    </location>
</feature>
<evidence type="ECO:0000313" key="2">
    <source>
        <dbReference type="EMBL" id="PAA80626.1"/>
    </source>
</evidence>
<organism evidence="2 3">
    <name type="scientific">Macrostomum lignano</name>
    <dbReference type="NCBI Taxonomy" id="282301"/>
    <lineage>
        <taxon>Eukaryota</taxon>
        <taxon>Metazoa</taxon>
        <taxon>Spiralia</taxon>
        <taxon>Lophotrochozoa</taxon>
        <taxon>Platyhelminthes</taxon>
        <taxon>Rhabditophora</taxon>
        <taxon>Macrostomorpha</taxon>
        <taxon>Macrostomida</taxon>
        <taxon>Macrostomidae</taxon>
        <taxon>Macrostomum</taxon>
    </lineage>
</organism>
<dbReference type="AlphaFoldDB" id="A0A267G3N8"/>
<sequence>MATVTATDCSNKTNCSSSAGALTAHNETDVMSCDDDNSLQGLLLRTRSALLRLRDCQGNAENDDECGQIDLEAALAEVNTWLQAVELQLDADGYDDELSTAVTEDQQTDHATISEIRTWTPDTSCCCDCDIANAEERDTASSIESSLQSASRLIPSELLQRLDRRINQLCGQRGTAAAGKPPGKQPVASSANPRPKPATSLHPCLLARPPSAALSGRLLRGRGLIKTKTPNFAHAQNQKQSRVPPLQRTLFSTLCSHPLQQQRQQQQSKIQSSSVSNFTKSKFSTATPRTRVMAVVRHNEAAGHQLMGGIQQAD</sequence>
<protein>
    <submittedName>
        <fullName evidence="2">Uncharacterized protein</fullName>
    </submittedName>
</protein>
<dbReference type="EMBL" id="NIVC01000572">
    <property type="protein sequence ID" value="PAA80626.1"/>
    <property type="molecule type" value="Genomic_DNA"/>
</dbReference>
<name>A0A267G3N8_9PLAT</name>
<gene>
    <name evidence="2" type="ORF">BOX15_Mlig008109g3</name>
</gene>
<comment type="caution">
    <text evidence="2">The sequence shown here is derived from an EMBL/GenBank/DDBJ whole genome shotgun (WGS) entry which is preliminary data.</text>
</comment>
<accession>A0A267G3N8</accession>
<dbReference type="Proteomes" id="UP000215902">
    <property type="component" value="Unassembled WGS sequence"/>
</dbReference>
<proteinExistence type="predicted"/>
<reference evidence="2 3" key="1">
    <citation type="submission" date="2017-06" db="EMBL/GenBank/DDBJ databases">
        <title>A platform for efficient transgenesis in Macrostomum lignano, a flatworm model organism for stem cell research.</title>
        <authorList>
            <person name="Berezikov E."/>
        </authorList>
    </citation>
    <scope>NUCLEOTIDE SEQUENCE [LARGE SCALE GENOMIC DNA]</scope>
    <source>
        <strain evidence="2">DV1</strain>
        <tissue evidence="2">Whole organism</tissue>
    </source>
</reference>
<evidence type="ECO:0000256" key="1">
    <source>
        <dbReference type="SAM" id="MobiDB-lite"/>
    </source>
</evidence>
<feature type="compositionally biased region" description="Low complexity" evidence="1">
    <location>
        <begin position="260"/>
        <end position="276"/>
    </location>
</feature>
<feature type="region of interest" description="Disordered" evidence="1">
    <location>
        <begin position="173"/>
        <end position="206"/>
    </location>
</feature>
<keyword evidence="3" id="KW-1185">Reference proteome</keyword>
<evidence type="ECO:0000313" key="3">
    <source>
        <dbReference type="Proteomes" id="UP000215902"/>
    </source>
</evidence>